<evidence type="ECO:0000256" key="2">
    <source>
        <dbReference type="ARBA" id="ARBA00023125"/>
    </source>
</evidence>
<dbReference type="Pfam" id="PF01418">
    <property type="entry name" value="HTH_6"/>
    <property type="match status" value="1"/>
</dbReference>
<dbReference type="PANTHER" id="PTHR30514:SF1">
    <property type="entry name" value="HTH-TYPE TRANSCRIPTIONAL REGULATOR HEXR-RELATED"/>
    <property type="match status" value="1"/>
</dbReference>
<accession>A0A1M6HID0</accession>
<reference evidence="6 7" key="1">
    <citation type="submission" date="2016-11" db="EMBL/GenBank/DDBJ databases">
        <authorList>
            <person name="Jaros S."/>
            <person name="Januszkiewicz K."/>
            <person name="Wedrychowicz H."/>
        </authorList>
    </citation>
    <scope>NUCLEOTIDE SEQUENCE [LARGE SCALE GENOMIC DNA]</scope>
    <source>
        <strain evidence="6 7">DSM 21758</strain>
    </source>
</reference>
<dbReference type="SUPFAM" id="SSF53697">
    <property type="entry name" value="SIS domain"/>
    <property type="match status" value="1"/>
</dbReference>
<dbReference type="RefSeq" id="WP_072986050.1">
    <property type="nucleotide sequence ID" value="NZ_FQZB01000007.1"/>
</dbReference>
<gene>
    <name evidence="6" type="ORF">SAMN02745163_01489</name>
</gene>
<keyword evidence="3" id="KW-0804">Transcription</keyword>
<sequence length="248" mass="28557">MKFKERVLMYEDKLKDTDDQIVEYINNNTEEFLNQSIQKTAEILFTVPNTIVRFSKKLGYLSFSDLKHSLRDEEKTISSKESFTEFTILNNINKTLELIDINIINKAAKKILESKNTFCIGAGDSIYFCEMFTKSLRCVGKRAEFFQHRHDMIYSMEKCESKDVIIVISVSGETKQLIEAVNKAKDRGAYVIALTHLSINSICELADINLHYWAPKISINNYNATDRVGIVIVTRLLSEAVWNELKCE</sequence>
<feature type="domain" description="SIS" evidence="5">
    <location>
        <begin position="107"/>
        <end position="247"/>
    </location>
</feature>
<dbReference type="Pfam" id="PF01380">
    <property type="entry name" value="SIS"/>
    <property type="match status" value="1"/>
</dbReference>
<dbReference type="InterPro" id="IPR035472">
    <property type="entry name" value="RpiR-like_SIS"/>
</dbReference>
<organism evidence="6 7">
    <name type="scientific">Clostridium cavendishii DSM 21758</name>
    <dbReference type="NCBI Taxonomy" id="1121302"/>
    <lineage>
        <taxon>Bacteria</taxon>
        <taxon>Bacillati</taxon>
        <taxon>Bacillota</taxon>
        <taxon>Clostridia</taxon>
        <taxon>Eubacteriales</taxon>
        <taxon>Clostridiaceae</taxon>
        <taxon>Clostridium</taxon>
    </lineage>
</organism>
<dbReference type="GO" id="GO:0097367">
    <property type="term" value="F:carbohydrate derivative binding"/>
    <property type="evidence" value="ECO:0007669"/>
    <property type="project" value="InterPro"/>
</dbReference>
<evidence type="ECO:0000313" key="6">
    <source>
        <dbReference type="EMBL" id="SHJ21986.1"/>
    </source>
</evidence>
<name>A0A1M6HID0_9CLOT</name>
<keyword evidence="7" id="KW-1185">Reference proteome</keyword>
<dbReference type="PROSITE" id="PS51464">
    <property type="entry name" value="SIS"/>
    <property type="match status" value="1"/>
</dbReference>
<evidence type="ECO:0000313" key="7">
    <source>
        <dbReference type="Proteomes" id="UP000184310"/>
    </source>
</evidence>
<dbReference type="Proteomes" id="UP000184310">
    <property type="component" value="Unassembled WGS sequence"/>
</dbReference>
<dbReference type="InterPro" id="IPR047640">
    <property type="entry name" value="RpiR-like"/>
</dbReference>
<feature type="domain" description="HTH rpiR-type" evidence="4">
    <location>
        <begin position="1"/>
        <end position="77"/>
    </location>
</feature>
<dbReference type="InterPro" id="IPR046348">
    <property type="entry name" value="SIS_dom_sf"/>
</dbReference>
<dbReference type="OrthoDB" id="6590756at2"/>
<protein>
    <submittedName>
        <fullName evidence="6">Transcriptional regulator, RpiR family</fullName>
    </submittedName>
</protein>
<dbReference type="GO" id="GO:0003677">
    <property type="term" value="F:DNA binding"/>
    <property type="evidence" value="ECO:0007669"/>
    <property type="project" value="UniProtKB-KW"/>
</dbReference>
<dbReference type="InterPro" id="IPR001347">
    <property type="entry name" value="SIS_dom"/>
</dbReference>
<dbReference type="Gene3D" id="1.10.10.10">
    <property type="entry name" value="Winged helix-like DNA-binding domain superfamily/Winged helix DNA-binding domain"/>
    <property type="match status" value="1"/>
</dbReference>
<dbReference type="GO" id="GO:0003700">
    <property type="term" value="F:DNA-binding transcription factor activity"/>
    <property type="evidence" value="ECO:0007669"/>
    <property type="project" value="InterPro"/>
</dbReference>
<dbReference type="InterPro" id="IPR000281">
    <property type="entry name" value="HTH_RpiR"/>
</dbReference>
<dbReference type="InterPro" id="IPR009057">
    <property type="entry name" value="Homeodomain-like_sf"/>
</dbReference>
<dbReference type="GO" id="GO:1901135">
    <property type="term" value="P:carbohydrate derivative metabolic process"/>
    <property type="evidence" value="ECO:0007669"/>
    <property type="project" value="InterPro"/>
</dbReference>
<dbReference type="CDD" id="cd05013">
    <property type="entry name" value="SIS_RpiR"/>
    <property type="match status" value="1"/>
</dbReference>
<evidence type="ECO:0000256" key="3">
    <source>
        <dbReference type="ARBA" id="ARBA00023163"/>
    </source>
</evidence>
<proteinExistence type="predicted"/>
<keyword evidence="2" id="KW-0238">DNA-binding</keyword>
<dbReference type="AlphaFoldDB" id="A0A1M6HID0"/>
<dbReference type="InterPro" id="IPR036388">
    <property type="entry name" value="WH-like_DNA-bd_sf"/>
</dbReference>
<dbReference type="Gene3D" id="3.40.50.10490">
    <property type="entry name" value="Glucose-6-phosphate isomerase like protein, domain 1"/>
    <property type="match status" value="1"/>
</dbReference>
<dbReference type="PANTHER" id="PTHR30514">
    <property type="entry name" value="GLUCOKINASE"/>
    <property type="match status" value="1"/>
</dbReference>
<evidence type="ECO:0000259" key="5">
    <source>
        <dbReference type="PROSITE" id="PS51464"/>
    </source>
</evidence>
<keyword evidence="1" id="KW-0805">Transcription regulation</keyword>
<evidence type="ECO:0000259" key="4">
    <source>
        <dbReference type="PROSITE" id="PS51071"/>
    </source>
</evidence>
<dbReference type="EMBL" id="FQZB01000007">
    <property type="protein sequence ID" value="SHJ21986.1"/>
    <property type="molecule type" value="Genomic_DNA"/>
</dbReference>
<dbReference type="STRING" id="1121302.SAMN02745163_01489"/>
<evidence type="ECO:0000256" key="1">
    <source>
        <dbReference type="ARBA" id="ARBA00023015"/>
    </source>
</evidence>
<dbReference type="SUPFAM" id="SSF46689">
    <property type="entry name" value="Homeodomain-like"/>
    <property type="match status" value="1"/>
</dbReference>
<dbReference type="PROSITE" id="PS51071">
    <property type="entry name" value="HTH_RPIR"/>
    <property type="match status" value="1"/>
</dbReference>